<keyword evidence="3" id="KW-1185">Reference proteome</keyword>
<dbReference type="Proteomes" id="UP000821837">
    <property type="component" value="Unassembled WGS sequence"/>
</dbReference>
<feature type="compositionally biased region" description="Polar residues" evidence="1">
    <location>
        <begin position="91"/>
        <end position="101"/>
    </location>
</feature>
<feature type="compositionally biased region" description="Polar residues" evidence="1">
    <location>
        <begin position="193"/>
        <end position="206"/>
    </location>
</feature>
<feature type="region of interest" description="Disordered" evidence="1">
    <location>
        <begin position="91"/>
        <end position="216"/>
    </location>
</feature>
<comment type="caution">
    <text evidence="2">The sequence shown here is derived from an EMBL/GenBank/DDBJ whole genome shotgun (WGS) entry which is preliminary data.</text>
</comment>
<reference evidence="2" key="1">
    <citation type="journal article" date="2020" name="Cell">
        <title>Large-Scale Comparative Analyses of Tick Genomes Elucidate Their Genetic Diversity and Vector Capacities.</title>
        <authorList>
            <consortium name="Tick Genome and Microbiome Consortium (TIGMIC)"/>
            <person name="Jia N."/>
            <person name="Wang J."/>
            <person name="Shi W."/>
            <person name="Du L."/>
            <person name="Sun Y."/>
            <person name="Zhan W."/>
            <person name="Jiang J.F."/>
            <person name="Wang Q."/>
            <person name="Zhang B."/>
            <person name="Ji P."/>
            <person name="Bell-Sakyi L."/>
            <person name="Cui X.M."/>
            <person name="Yuan T.T."/>
            <person name="Jiang B.G."/>
            <person name="Yang W.F."/>
            <person name="Lam T.T."/>
            <person name="Chang Q.C."/>
            <person name="Ding S.J."/>
            <person name="Wang X.J."/>
            <person name="Zhu J.G."/>
            <person name="Ruan X.D."/>
            <person name="Zhao L."/>
            <person name="Wei J.T."/>
            <person name="Ye R.Z."/>
            <person name="Que T.C."/>
            <person name="Du C.H."/>
            <person name="Zhou Y.H."/>
            <person name="Cheng J.X."/>
            <person name="Dai P.F."/>
            <person name="Guo W.B."/>
            <person name="Han X.H."/>
            <person name="Huang E.J."/>
            <person name="Li L.F."/>
            <person name="Wei W."/>
            <person name="Gao Y.C."/>
            <person name="Liu J.Z."/>
            <person name="Shao H.Z."/>
            <person name="Wang X."/>
            <person name="Wang C.C."/>
            <person name="Yang T.C."/>
            <person name="Huo Q.B."/>
            <person name="Li W."/>
            <person name="Chen H.Y."/>
            <person name="Chen S.E."/>
            <person name="Zhou L.G."/>
            <person name="Ni X.B."/>
            <person name="Tian J.H."/>
            <person name="Sheng Y."/>
            <person name="Liu T."/>
            <person name="Pan Y.S."/>
            <person name="Xia L.Y."/>
            <person name="Li J."/>
            <person name="Zhao F."/>
            <person name="Cao W.C."/>
        </authorList>
    </citation>
    <scope>NUCLEOTIDE SEQUENCE</scope>
    <source>
        <strain evidence="2">Rsan-2018</strain>
    </source>
</reference>
<evidence type="ECO:0000313" key="2">
    <source>
        <dbReference type="EMBL" id="KAH7943972.1"/>
    </source>
</evidence>
<dbReference type="VEuPathDB" id="VectorBase:RSAN_042510"/>
<proteinExistence type="predicted"/>
<feature type="compositionally biased region" description="Basic and acidic residues" evidence="1">
    <location>
        <begin position="139"/>
        <end position="150"/>
    </location>
</feature>
<protein>
    <recommendedName>
        <fullName evidence="4">Coilin</fullName>
    </recommendedName>
</protein>
<gene>
    <name evidence="2" type="ORF">HPB52_013903</name>
</gene>
<dbReference type="EMBL" id="JABSTV010001253">
    <property type="protein sequence ID" value="KAH7943972.1"/>
    <property type="molecule type" value="Genomic_DNA"/>
</dbReference>
<accession>A0A9D4SSC8</accession>
<feature type="region of interest" description="Disordered" evidence="1">
    <location>
        <begin position="390"/>
        <end position="418"/>
    </location>
</feature>
<sequence>MADSGASGIVRVKLDLRCVVPHRGPHSLVWTIVDRSKTATIGQFARLVRLKYGVPENAELYLDDALLPRGEPIAMLKDKDTVRFVRAIKQPSSDTCSQPNADSEALPVTGQPIKREVKQERPGSSDGVDVVRAITIKLRSSDSDSRHSDDPESLPVANQPVKREVKRETPDSSDVVRAIKIPSSDSDSHTNDNPEPSSVTDQTIQEMKQECTKRSIKPEVDVVEHVQANNSTDTSWQDHSYASESTTDQCVTARFPAAHSTSTLSDEPTSPTVQNPNATDISESVVVMPDSFSMGMQHHGKKRRMLRRRKGPIEECTRVSESASLLPVAFVWGPVQSDRVDLPTGQQRSCFHGNTPQQNTPPAPARKLPCIVYVTTSAKKVTEPLCRPQCENGQDPQVPVAAGSNPGPPELAVLRPKT</sequence>
<feature type="compositionally biased region" description="Basic and acidic residues" evidence="1">
    <location>
        <begin position="161"/>
        <end position="170"/>
    </location>
</feature>
<organism evidence="2 3">
    <name type="scientific">Rhipicephalus sanguineus</name>
    <name type="common">Brown dog tick</name>
    <name type="synonym">Ixodes sanguineus</name>
    <dbReference type="NCBI Taxonomy" id="34632"/>
    <lineage>
        <taxon>Eukaryota</taxon>
        <taxon>Metazoa</taxon>
        <taxon>Ecdysozoa</taxon>
        <taxon>Arthropoda</taxon>
        <taxon>Chelicerata</taxon>
        <taxon>Arachnida</taxon>
        <taxon>Acari</taxon>
        <taxon>Parasitiformes</taxon>
        <taxon>Ixodida</taxon>
        <taxon>Ixodoidea</taxon>
        <taxon>Ixodidae</taxon>
        <taxon>Rhipicephalinae</taxon>
        <taxon>Rhipicephalus</taxon>
        <taxon>Rhipicephalus</taxon>
    </lineage>
</organism>
<dbReference type="AlphaFoldDB" id="A0A9D4SSC8"/>
<reference evidence="2" key="2">
    <citation type="submission" date="2021-09" db="EMBL/GenBank/DDBJ databases">
        <authorList>
            <person name="Jia N."/>
            <person name="Wang J."/>
            <person name="Shi W."/>
            <person name="Du L."/>
            <person name="Sun Y."/>
            <person name="Zhan W."/>
            <person name="Jiang J."/>
            <person name="Wang Q."/>
            <person name="Zhang B."/>
            <person name="Ji P."/>
            <person name="Sakyi L.B."/>
            <person name="Cui X."/>
            <person name="Yuan T."/>
            <person name="Jiang B."/>
            <person name="Yang W."/>
            <person name="Lam T.T.-Y."/>
            <person name="Chang Q."/>
            <person name="Ding S."/>
            <person name="Wang X."/>
            <person name="Zhu J."/>
            <person name="Ruan X."/>
            <person name="Zhao L."/>
            <person name="Wei J."/>
            <person name="Que T."/>
            <person name="Du C."/>
            <person name="Cheng J."/>
            <person name="Dai P."/>
            <person name="Han X."/>
            <person name="Huang E."/>
            <person name="Gao Y."/>
            <person name="Liu J."/>
            <person name="Shao H."/>
            <person name="Ye R."/>
            <person name="Li L."/>
            <person name="Wei W."/>
            <person name="Wang X."/>
            <person name="Wang C."/>
            <person name="Huo Q."/>
            <person name="Li W."/>
            <person name="Guo W."/>
            <person name="Chen H."/>
            <person name="Chen S."/>
            <person name="Zhou L."/>
            <person name="Zhou L."/>
            <person name="Ni X."/>
            <person name="Tian J."/>
            <person name="Zhou Y."/>
            <person name="Sheng Y."/>
            <person name="Liu T."/>
            <person name="Pan Y."/>
            <person name="Xia L."/>
            <person name="Li J."/>
            <person name="Zhao F."/>
            <person name="Cao W."/>
        </authorList>
    </citation>
    <scope>NUCLEOTIDE SEQUENCE</scope>
    <source>
        <strain evidence="2">Rsan-2018</strain>
        <tissue evidence="2">Larvae</tissue>
    </source>
</reference>
<evidence type="ECO:0000313" key="3">
    <source>
        <dbReference type="Proteomes" id="UP000821837"/>
    </source>
</evidence>
<evidence type="ECO:0000256" key="1">
    <source>
        <dbReference type="SAM" id="MobiDB-lite"/>
    </source>
</evidence>
<name>A0A9D4SSC8_RHISA</name>
<feature type="compositionally biased region" description="Basic and acidic residues" evidence="1">
    <location>
        <begin position="113"/>
        <end position="123"/>
    </location>
</feature>
<evidence type="ECO:0008006" key="4">
    <source>
        <dbReference type="Google" id="ProtNLM"/>
    </source>
</evidence>
<feature type="compositionally biased region" description="Basic and acidic residues" evidence="1">
    <location>
        <begin position="207"/>
        <end position="216"/>
    </location>
</feature>
<dbReference type="OrthoDB" id="10355022at2759"/>